<evidence type="ECO:0000313" key="3">
    <source>
        <dbReference type="Proteomes" id="UP000198788"/>
    </source>
</evidence>
<feature type="transmembrane region" description="Helical" evidence="1">
    <location>
        <begin position="305"/>
        <end position="325"/>
    </location>
</feature>
<feature type="transmembrane region" description="Helical" evidence="1">
    <location>
        <begin position="196"/>
        <end position="218"/>
    </location>
</feature>
<feature type="transmembrane region" description="Helical" evidence="1">
    <location>
        <begin position="238"/>
        <end position="256"/>
    </location>
</feature>
<dbReference type="STRING" id="871741.SAMN05192570_1156"/>
<gene>
    <name evidence="2" type="ORF">SAMN05192570_1156</name>
</gene>
<feature type="transmembrane region" description="Helical" evidence="1">
    <location>
        <begin position="277"/>
        <end position="299"/>
    </location>
</feature>
<sequence>MYRPAPHVAIFSALLASLALIVAYQWSDATFDWRGYEHIYNNGGAWLYTQGRDRGFVWLIEVANRVFGQNGYEGFRLAMLAAFVGFAVWLSFLIPAQPRLGPLHAIAVATTIVAILSVKAGVQIREGLAFAMVVVALSNYYLGRPWWIAGLILVGAAFVHGGLVPYLLLFVVSLLLPGFLNLFMPRWRLMISPAGFRRALLFIAVPFAIGAGLYLQTVDLAYLISDFGVDVSADAQTGWPKVLYWLVMGVMVWMLRQQVIDIEPVHTTISSVMFTHLLMSVFIPALYMLGLVLVLTGQLPALTSGVMRLLFTGFQVGLLLVFFGARADLKTLVLSLWTLGDGVRAYMGALTPY</sequence>
<dbReference type="Pfam" id="PF14897">
    <property type="entry name" value="EpsG"/>
    <property type="match status" value="1"/>
</dbReference>
<proteinExistence type="predicted"/>
<reference evidence="3" key="1">
    <citation type="submission" date="2016-10" db="EMBL/GenBank/DDBJ databases">
        <authorList>
            <person name="Varghese N."/>
            <person name="Submissions S."/>
        </authorList>
    </citation>
    <scope>NUCLEOTIDE SEQUENCE [LARGE SCALE GENOMIC DNA]</scope>
    <source>
        <strain evidence="3">CGMCC 1.10683</strain>
    </source>
</reference>
<dbReference type="Proteomes" id="UP000198788">
    <property type="component" value="Unassembled WGS sequence"/>
</dbReference>
<organism evidence="2 3">
    <name type="scientific">Brevundimonas viscosa</name>
    <dbReference type="NCBI Taxonomy" id="871741"/>
    <lineage>
        <taxon>Bacteria</taxon>
        <taxon>Pseudomonadati</taxon>
        <taxon>Pseudomonadota</taxon>
        <taxon>Alphaproteobacteria</taxon>
        <taxon>Caulobacterales</taxon>
        <taxon>Caulobacteraceae</taxon>
        <taxon>Brevundimonas</taxon>
    </lineage>
</organism>
<keyword evidence="1" id="KW-0812">Transmembrane</keyword>
<feature type="transmembrane region" description="Helical" evidence="1">
    <location>
        <begin position="75"/>
        <end position="94"/>
    </location>
</feature>
<feature type="transmembrane region" description="Helical" evidence="1">
    <location>
        <begin position="100"/>
        <end position="118"/>
    </location>
</feature>
<dbReference type="OrthoDB" id="7869518at2"/>
<dbReference type="InterPro" id="IPR049458">
    <property type="entry name" value="EpsG-like"/>
</dbReference>
<dbReference type="AlphaFoldDB" id="A0A1I6PPR4"/>
<keyword evidence="1" id="KW-1133">Transmembrane helix</keyword>
<protein>
    <submittedName>
        <fullName evidence="2">EpsG family protein</fullName>
    </submittedName>
</protein>
<keyword evidence="3" id="KW-1185">Reference proteome</keyword>
<name>A0A1I6PPR4_9CAUL</name>
<feature type="transmembrane region" description="Helical" evidence="1">
    <location>
        <begin position="6"/>
        <end position="24"/>
    </location>
</feature>
<feature type="transmembrane region" description="Helical" evidence="1">
    <location>
        <begin position="127"/>
        <end position="143"/>
    </location>
</feature>
<accession>A0A1I6PPR4</accession>
<feature type="transmembrane region" description="Helical" evidence="1">
    <location>
        <begin position="163"/>
        <end position="184"/>
    </location>
</feature>
<evidence type="ECO:0000256" key="1">
    <source>
        <dbReference type="SAM" id="Phobius"/>
    </source>
</evidence>
<evidence type="ECO:0000313" key="2">
    <source>
        <dbReference type="EMBL" id="SFS42110.1"/>
    </source>
</evidence>
<dbReference type="EMBL" id="FOZV01000002">
    <property type="protein sequence ID" value="SFS42110.1"/>
    <property type="molecule type" value="Genomic_DNA"/>
</dbReference>
<dbReference type="RefSeq" id="WP_092307718.1">
    <property type="nucleotide sequence ID" value="NZ_FOZV01000002.1"/>
</dbReference>
<keyword evidence="1" id="KW-0472">Membrane</keyword>